<feature type="transmembrane region" description="Helical" evidence="1">
    <location>
        <begin position="49"/>
        <end position="73"/>
    </location>
</feature>
<organism evidence="2 3">
    <name type="scientific">Nocardia neocaledoniensis</name>
    <dbReference type="NCBI Taxonomy" id="236511"/>
    <lineage>
        <taxon>Bacteria</taxon>
        <taxon>Bacillati</taxon>
        <taxon>Actinomycetota</taxon>
        <taxon>Actinomycetes</taxon>
        <taxon>Mycobacteriales</taxon>
        <taxon>Nocardiaceae</taxon>
        <taxon>Nocardia</taxon>
    </lineage>
</organism>
<dbReference type="Proteomes" id="UP000246410">
    <property type="component" value="Unassembled WGS sequence"/>
</dbReference>
<evidence type="ECO:0000256" key="1">
    <source>
        <dbReference type="SAM" id="Phobius"/>
    </source>
</evidence>
<accession>A0A317NR32</accession>
<protein>
    <submittedName>
        <fullName evidence="2">Uncharacterized protein</fullName>
    </submittedName>
</protein>
<dbReference type="AlphaFoldDB" id="A0A317NR32"/>
<feature type="transmembrane region" description="Helical" evidence="1">
    <location>
        <begin position="20"/>
        <end position="43"/>
    </location>
</feature>
<gene>
    <name evidence="2" type="ORF">DFR69_103163</name>
</gene>
<sequence>MHRDLLPWPAGFGSQQPRYLIAGAIVATFVPGTMLFLAGFLTAVEDADVPLAVFCGSGAAMCGFGLLGLPVFVREIRIDATAHRIDPALLYHLIRFYRAEANRRPELGTEAALARVREGDLAV</sequence>
<proteinExistence type="predicted"/>
<evidence type="ECO:0000313" key="3">
    <source>
        <dbReference type="Proteomes" id="UP000246410"/>
    </source>
</evidence>
<name>A0A317NR32_9NOCA</name>
<comment type="caution">
    <text evidence="2">The sequence shown here is derived from an EMBL/GenBank/DDBJ whole genome shotgun (WGS) entry which is preliminary data.</text>
</comment>
<keyword evidence="1" id="KW-1133">Transmembrane helix</keyword>
<keyword evidence="1" id="KW-0472">Membrane</keyword>
<keyword evidence="1" id="KW-0812">Transmembrane</keyword>
<evidence type="ECO:0000313" key="2">
    <source>
        <dbReference type="EMBL" id="PWV77565.1"/>
    </source>
</evidence>
<dbReference type="EMBL" id="QGTL01000003">
    <property type="protein sequence ID" value="PWV77565.1"/>
    <property type="molecule type" value="Genomic_DNA"/>
</dbReference>
<dbReference type="RefSeq" id="WP_110037049.1">
    <property type="nucleotide sequence ID" value="NZ_QGTL01000003.1"/>
</dbReference>
<reference evidence="2 3" key="1">
    <citation type="submission" date="2018-05" db="EMBL/GenBank/DDBJ databases">
        <title>Genomic Encyclopedia of Type Strains, Phase IV (KMG-IV): sequencing the most valuable type-strain genomes for metagenomic binning, comparative biology and taxonomic classification.</title>
        <authorList>
            <person name="Goeker M."/>
        </authorList>
    </citation>
    <scope>NUCLEOTIDE SEQUENCE [LARGE SCALE GENOMIC DNA]</scope>
    <source>
        <strain evidence="2 3">DSM 44717</strain>
    </source>
</reference>
<keyword evidence="3" id="KW-1185">Reference proteome</keyword>